<name>A0A2J6RCJ8_HYAVF</name>
<evidence type="ECO:0000313" key="3">
    <source>
        <dbReference type="Proteomes" id="UP000235786"/>
    </source>
</evidence>
<organism evidence="2 3">
    <name type="scientific">Hyaloscypha variabilis (strain UAMH 11265 / GT02V1 / F)</name>
    <name type="common">Meliniomyces variabilis</name>
    <dbReference type="NCBI Taxonomy" id="1149755"/>
    <lineage>
        <taxon>Eukaryota</taxon>
        <taxon>Fungi</taxon>
        <taxon>Dikarya</taxon>
        <taxon>Ascomycota</taxon>
        <taxon>Pezizomycotina</taxon>
        <taxon>Leotiomycetes</taxon>
        <taxon>Helotiales</taxon>
        <taxon>Hyaloscyphaceae</taxon>
        <taxon>Hyaloscypha</taxon>
        <taxon>Hyaloscypha variabilis</taxon>
    </lineage>
</organism>
<protein>
    <submittedName>
        <fullName evidence="2">Uncharacterized protein</fullName>
    </submittedName>
</protein>
<dbReference type="AlphaFoldDB" id="A0A2J6RCJ8"/>
<dbReference type="EMBL" id="KZ613951">
    <property type="protein sequence ID" value="PMD36245.1"/>
    <property type="molecule type" value="Genomic_DNA"/>
</dbReference>
<keyword evidence="1" id="KW-0472">Membrane</keyword>
<keyword evidence="1" id="KW-0812">Transmembrane</keyword>
<keyword evidence="3" id="KW-1185">Reference proteome</keyword>
<reference evidence="2 3" key="1">
    <citation type="submission" date="2016-04" db="EMBL/GenBank/DDBJ databases">
        <title>A degradative enzymes factory behind the ericoid mycorrhizal symbiosis.</title>
        <authorList>
            <consortium name="DOE Joint Genome Institute"/>
            <person name="Martino E."/>
            <person name="Morin E."/>
            <person name="Grelet G."/>
            <person name="Kuo A."/>
            <person name="Kohler A."/>
            <person name="Daghino S."/>
            <person name="Barry K."/>
            <person name="Choi C."/>
            <person name="Cichocki N."/>
            <person name="Clum A."/>
            <person name="Copeland A."/>
            <person name="Hainaut M."/>
            <person name="Haridas S."/>
            <person name="Labutti K."/>
            <person name="Lindquist E."/>
            <person name="Lipzen A."/>
            <person name="Khouja H.-R."/>
            <person name="Murat C."/>
            <person name="Ohm R."/>
            <person name="Olson A."/>
            <person name="Spatafora J."/>
            <person name="Veneault-Fourrey C."/>
            <person name="Henrissat B."/>
            <person name="Grigoriev I."/>
            <person name="Martin F."/>
            <person name="Perotto S."/>
        </authorList>
    </citation>
    <scope>NUCLEOTIDE SEQUENCE [LARGE SCALE GENOMIC DNA]</scope>
    <source>
        <strain evidence="2 3">F</strain>
    </source>
</reference>
<feature type="transmembrane region" description="Helical" evidence="1">
    <location>
        <begin position="62"/>
        <end position="82"/>
    </location>
</feature>
<keyword evidence="1" id="KW-1133">Transmembrane helix</keyword>
<sequence>MLGDMNQYEDPSNSLWMLSNTYTFTLAGEGRPSFQRLEEDIVWAIHFIDETFPKQHYAYMKLPTVLIILFLPFTAAAMVFLYDPDCDGLGCTRRDVRVIAGVACDSFDFCYGCVKEKVEIV</sequence>
<dbReference type="Proteomes" id="UP000235786">
    <property type="component" value="Unassembled WGS sequence"/>
</dbReference>
<gene>
    <name evidence="2" type="ORF">L207DRAFT_587261</name>
</gene>
<evidence type="ECO:0000313" key="2">
    <source>
        <dbReference type="EMBL" id="PMD36245.1"/>
    </source>
</evidence>
<proteinExistence type="predicted"/>
<evidence type="ECO:0000256" key="1">
    <source>
        <dbReference type="SAM" id="Phobius"/>
    </source>
</evidence>
<accession>A0A2J6RCJ8</accession>